<dbReference type="Proteomes" id="UP000035017">
    <property type="component" value="Unassembled WGS sequence"/>
</dbReference>
<reference evidence="1 2" key="1">
    <citation type="submission" date="2014-12" db="EMBL/GenBank/DDBJ databases">
        <title>16Stimator: statistical estimation of ribosomal gene copy numbers from draft genome assemblies.</title>
        <authorList>
            <person name="Perisin M.A."/>
            <person name="Vetter M."/>
            <person name="Gilbert J.A."/>
            <person name="Bergelson J."/>
        </authorList>
    </citation>
    <scope>NUCLEOTIDE SEQUENCE [LARGE SCALE GENOMIC DNA]</scope>
    <source>
        <strain evidence="1 2">MEJ076</strain>
    </source>
</reference>
<comment type="caution">
    <text evidence="1">The sequence shown here is derived from an EMBL/GenBank/DDBJ whole genome shotgun (WGS) entry which is preliminary data.</text>
</comment>
<organism evidence="1 2">
    <name type="scientific">Agrobacterium tumefaciens</name>
    <dbReference type="NCBI Taxonomy" id="358"/>
    <lineage>
        <taxon>Bacteria</taxon>
        <taxon>Pseudomonadati</taxon>
        <taxon>Pseudomonadota</taxon>
        <taxon>Alphaproteobacteria</taxon>
        <taxon>Hyphomicrobiales</taxon>
        <taxon>Rhizobiaceae</taxon>
        <taxon>Rhizobium/Agrobacterium group</taxon>
        <taxon>Agrobacterium</taxon>
        <taxon>Agrobacterium tumefaciens complex</taxon>
    </lineage>
</organism>
<dbReference type="EMBL" id="JXQV01000041">
    <property type="protein sequence ID" value="KIP98291.1"/>
    <property type="molecule type" value="Genomic_DNA"/>
</dbReference>
<proteinExistence type="predicted"/>
<protein>
    <submittedName>
        <fullName evidence="1">Uncharacterized protein</fullName>
    </submittedName>
</protein>
<sequence length="256" mass="27589">MNGKPTTVDLEIEAAIGQASAIGYAANAAPGRGPNESQTVIKYCAAKHGGRYPPGPNSKGAIGLYVSPSPGFTWGPGVYACPIAYPISGAIYGRCGIVAQIPSTSGWKIFDATDQAVANLYVAWAQQQPLYPMLTLTAHANWANHLLRTLFKERFGIDVVVFRPDEFHNRYTNRVHDRWLAISEWSAPGKLASGVTATRVVEAQLTVILAEEFEPTLSGIRRNALIGPTPTLATMLPTPVDILNAYVSRQLLWVGA</sequence>
<dbReference type="AlphaFoldDB" id="A0A0D0IYK2"/>
<name>A0A0D0IYK2_AGRTU</name>
<evidence type="ECO:0000313" key="1">
    <source>
        <dbReference type="EMBL" id="KIP98291.1"/>
    </source>
</evidence>
<dbReference type="OrthoDB" id="5189668at2"/>
<accession>A0A0D0IYK2</accession>
<evidence type="ECO:0000313" key="2">
    <source>
        <dbReference type="Proteomes" id="UP000035017"/>
    </source>
</evidence>
<gene>
    <name evidence="1" type="ORF">RU07_22325</name>
</gene>